<dbReference type="InterPro" id="IPR026055">
    <property type="entry name" value="FAR"/>
</dbReference>
<name>A0ABZ2LWH7_9BACT</name>
<evidence type="ECO:0000259" key="1">
    <source>
        <dbReference type="Pfam" id="PF07993"/>
    </source>
</evidence>
<keyword evidence="3" id="KW-1185">Reference proteome</keyword>
<protein>
    <submittedName>
        <fullName evidence="2">SDR family oxidoreductase</fullName>
    </submittedName>
</protein>
<organism evidence="2 3">
    <name type="scientific">Pendulispora albinea</name>
    <dbReference type="NCBI Taxonomy" id="2741071"/>
    <lineage>
        <taxon>Bacteria</taxon>
        <taxon>Pseudomonadati</taxon>
        <taxon>Myxococcota</taxon>
        <taxon>Myxococcia</taxon>
        <taxon>Myxococcales</taxon>
        <taxon>Sorangiineae</taxon>
        <taxon>Pendulisporaceae</taxon>
        <taxon>Pendulispora</taxon>
    </lineage>
</organism>
<dbReference type="SUPFAM" id="SSF51735">
    <property type="entry name" value="NAD(P)-binding Rossmann-fold domains"/>
    <property type="match status" value="1"/>
</dbReference>
<dbReference type="EMBL" id="CP089984">
    <property type="protein sequence ID" value="WXB15279.1"/>
    <property type="molecule type" value="Genomic_DNA"/>
</dbReference>
<sequence length="387" mass="42241">MTASSNLLITGANGIVGSELVRSLLHAPDGAHLYLLIRGDTSEVAAKERWIRAWASTAKNGVKTADLDRVHVVPGDVTRADFGLAPHALGSLTETITGIVHSAASTSFQQSPEQADRINVVGTRHALAFAKRCRRLDRFGLVSTVYVAGQRTGTILEDTLDLGCGHVNEYERSKAVAEEEAGRAGLPLSIYRLGVVVGRREDGRVARMSGIYPVFRILYQGLLSMVPGDPAQIVDIIPVDDACDAIAYLFGQAFEPGARYHVCAGAERSLSLGELLPAFEEAVCQVEPRWRLRGYPRAAYVTSEAFSCFMETIDRVAHLGLRGVVRQLRVFTRQLEYPKVFDRTRLERDLAPSGLHLPHVREWLPTLAAHGVACGFSEPGWEAMLDG</sequence>
<dbReference type="InterPro" id="IPR013120">
    <property type="entry name" value="FAR_NAD-bd"/>
</dbReference>
<gene>
    <name evidence="2" type="ORF">LZC94_46595</name>
</gene>
<dbReference type="PANTHER" id="PTHR11011:SF45">
    <property type="entry name" value="FATTY ACYL-COA REDUCTASE CG8306-RELATED"/>
    <property type="match status" value="1"/>
</dbReference>
<dbReference type="PANTHER" id="PTHR11011">
    <property type="entry name" value="MALE STERILITY PROTEIN 2-RELATED"/>
    <property type="match status" value="1"/>
</dbReference>
<dbReference type="Pfam" id="PF07993">
    <property type="entry name" value="NAD_binding_4"/>
    <property type="match status" value="1"/>
</dbReference>
<evidence type="ECO:0000313" key="2">
    <source>
        <dbReference type="EMBL" id="WXB15279.1"/>
    </source>
</evidence>
<feature type="domain" description="Thioester reductase (TE)" evidence="1">
    <location>
        <begin position="9"/>
        <end position="246"/>
    </location>
</feature>
<reference evidence="2 3" key="1">
    <citation type="submission" date="2021-12" db="EMBL/GenBank/DDBJ databases">
        <title>Discovery of the Pendulisporaceae a myxobacterial family with distinct sporulation behavior and unique specialized metabolism.</title>
        <authorList>
            <person name="Garcia R."/>
            <person name="Popoff A."/>
            <person name="Bader C.D."/>
            <person name="Loehr J."/>
            <person name="Walesch S."/>
            <person name="Walt C."/>
            <person name="Boldt J."/>
            <person name="Bunk B."/>
            <person name="Haeckl F.J.F.P.J."/>
            <person name="Gunesch A.P."/>
            <person name="Birkelbach J."/>
            <person name="Nuebel U."/>
            <person name="Pietschmann T."/>
            <person name="Bach T."/>
            <person name="Mueller R."/>
        </authorList>
    </citation>
    <scope>NUCLEOTIDE SEQUENCE [LARGE SCALE GENOMIC DNA]</scope>
    <source>
        <strain evidence="2 3">MSr11954</strain>
    </source>
</reference>
<dbReference type="Proteomes" id="UP001370348">
    <property type="component" value="Chromosome"/>
</dbReference>
<dbReference type="InterPro" id="IPR036291">
    <property type="entry name" value="NAD(P)-bd_dom_sf"/>
</dbReference>
<dbReference type="Gene3D" id="3.40.50.720">
    <property type="entry name" value="NAD(P)-binding Rossmann-like Domain"/>
    <property type="match status" value="1"/>
</dbReference>
<proteinExistence type="predicted"/>
<dbReference type="RefSeq" id="WP_394824904.1">
    <property type="nucleotide sequence ID" value="NZ_CP089984.1"/>
</dbReference>
<evidence type="ECO:0000313" key="3">
    <source>
        <dbReference type="Proteomes" id="UP001370348"/>
    </source>
</evidence>
<accession>A0ABZ2LWH7</accession>